<dbReference type="InterPro" id="IPR001647">
    <property type="entry name" value="HTH_TetR"/>
</dbReference>
<dbReference type="PRINTS" id="PR00455">
    <property type="entry name" value="HTHTETR"/>
</dbReference>
<evidence type="ECO:0000256" key="4">
    <source>
        <dbReference type="ARBA" id="ARBA00023163"/>
    </source>
</evidence>
<keyword evidence="2" id="KW-0805">Transcription regulation</keyword>
<protein>
    <submittedName>
        <fullName evidence="7">TetR/AcrR family transcriptional regulator</fullName>
    </submittedName>
</protein>
<evidence type="ECO:0000256" key="2">
    <source>
        <dbReference type="ARBA" id="ARBA00023015"/>
    </source>
</evidence>
<dbReference type="InterPro" id="IPR009057">
    <property type="entry name" value="Homeodomain-like_sf"/>
</dbReference>
<dbReference type="PANTHER" id="PTHR30055:SF226">
    <property type="entry name" value="HTH-TYPE TRANSCRIPTIONAL REGULATOR PKSA"/>
    <property type="match status" value="1"/>
</dbReference>
<comment type="caution">
    <text evidence="7">The sequence shown here is derived from an EMBL/GenBank/DDBJ whole genome shotgun (WGS) entry which is preliminary data.</text>
</comment>
<dbReference type="RefSeq" id="WP_344998343.1">
    <property type="nucleotide sequence ID" value="NZ_BAAAXV010000009.1"/>
</dbReference>
<evidence type="ECO:0000313" key="7">
    <source>
        <dbReference type="EMBL" id="MFB9628347.1"/>
    </source>
</evidence>
<dbReference type="PANTHER" id="PTHR30055">
    <property type="entry name" value="HTH-TYPE TRANSCRIPTIONAL REGULATOR RUTR"/>
    <property type="match status" value="1"/>
</dbReference>
<dbReference type="InterPro" id="IPR039538">
    <property type="entry name" value="BetI_C"/>
</dbReference>
<keyword evidence="3 5" id="KW-0238">DNA-binding</keyword>
<evidence type="ECO:0000256" key="5">
    <source>
        <dbReference type="PROSITE-ProRule" id="PRU00335"/>
    </source>
</evidence>
<reference evidence="7 8" key="1">
    <citation type="submission" date="2024-09" db="EMBL/GenBank/DDBJ databases">
        <authorList>
            <person name="Sun Q."/>
            <person name="Mori K."/>
        </authorList>
    </citation>
    <scope>NUCLEOTIDE SEQUENCE [LARGE SCALE GENOMIC DNA]</scope>
    <source>
        <strain evidence="7 8">JCM 3143</strain>
    </source>
</reference>
<accession>A0ABV5S9J3</accession>
<keyword evidence="8" id="KW-1185">Reference proteome</keyword>
<evidence type="ECO:0000313" key="8">
    <source>
        <dbReference type="Proteomes" id="UP001589532"/>
    </source>
</evidence>
<dbReference type="Pfam" id="PF13977">
    <property type="entry name" value="TetR_C_6"/>
    <property type="match status" value="1"/>
</dbReference>
<evidence type="ECO:0000256" key="1">
    <source>
        <dbReference type="ARBA" id="ARBA00022491"/>
    </source>
</evidence>
<gene>
    <name evidence="7" type="ORF">ACFFSA_35130</name>
</gene>
<dbReference type="Proteomes" id="UP001589532">
    <property type="component" value="Unassembled WGS sequence"/>
</dbReference>
<name>A0ABV5S9J3_9ACTN</name>
<dbReference type="InterPro" id="IPR036271">
    <property type="entry name" value="Tet_transcr_reg_TetR-rel_C_sf"/>
</dbReference>
<organism evidence="7 8">
    <name type="scientific">Nonomuraea helvata</name>
    <dbReference type="NCBI Taxonomy" id="37484"/>
    <lineage>
        <taxon>Bacteria</taxon>
        <taxon>Bacillati</taxon>
        <taxon>Actinomycetota</taxon>
        <taxon>Actinomycetes</taxon>
        <taxon>Streptosporangiales</taxon>
        <taxon>Streptosporangiaceae</taxon>
        <taxon>Nonomuraea</taxon>
    </lineage>
</organism>
<proteinExistence type="predicted"/>
<dbReference type="InterPro" id="IPR050109">
    <property type="entry name" value="HTH-type_TetR-like_transc_reg"/>
</dbReference>
<dbReference type="SUPFAM" id="SSF46689">
    <property type="entry name" value="Homeodomain-like"/>
    <property type="match status" value="1"/>
</dbReference>
<keyword evidence="4" id="KW-0804">Transcription</keyword>
<evidence type="ECO:0000259" key="6">
    <source>
        <dbReference type="PROSITE" id="PS50977"/>
    </source>
</evidence>
<dbReference type="PROSITE" id="PS50977">
    <property type="entry name" value="HTH_TETR_2"/>
    <property type="match status" value="1"/>
</dbReference>
<keyword evidence="1" id="KW-0678">Repressor</keyword>
<evidence type="ECO:0000256" key="3">
    <source>
        <dbReference type="ARBA" id="ARBA00023125"/>
    </source>
</evidence>
<dbReference type="Pfam" id="PF00440">
    <property type="entry name" value="TetR_N"/>
    <property type="match status" value="1"/>
</dbReference>
<dbReference type="Gene3D" id="1.10.357.10">
    <property type="entry name" value="Tetracycline Repressor, domain 2"/>
    <property type="match status" value="1"/>
</dbReference>
<feature type="domain" description="HTH tetR-type" evidence="6">
    <location>
        <begin position="19"/>
        <end position="79"/>
    </location>
</feature>
<dbReference type="EMBL" id="JBHMBW010000040">
    <property type="protein sequence ID" value="MFB9628347.1"/>
    <property type="molecule type" value="Genomic_DNA"/>
</dbReference>
<sequence length="209" mass="22335">MASGAPRTTSSSAGYAKGQMRREQIVEAAVAAYADLGYHGASLRKIAKRVGISHAGLIYYFPTREALLAAVLERRDVEDAARGGLPQSPGLGVLRHLLDVAAHNQDHPAIVELYARLAAEAITPGHPAHGYFTRHYRQVRGYAAASFAALAEAGQLRDGVDPETAAAALIALMDGLQVQWLTDPGEVDLVGPLRLFLQQVLLVPVDQPQ</sequence>
<feature type="DNA-binding region" description="H-T-H motif" evidence="5">
    <location>
        <begin position="42"/>
        <end position="61"/>
    </location>
</feature>
<dbReference type="SUPFAM" id="SSF48498">
    <property type="entry name" value="Tetracyclin repressor-like, C-terminal domain"/>
    <property type="match status" value="1"/>
</dbReference>